<evidence type="ECO:0000256" key="2">
    <source>
        <dbReference type="ARBA" id="ARBA00022729"/>
    </source>
</evidence>
<dbReference type="Proteomes" id="UP000463138">
    <property type="component" value="Unassembled WGS sequence"/>
</dbReference>
<dbReference type="InterPro" id="IPR021884">
    <property type="entry name" value="Ice-bd_prot"/>
</dbReference>
<dbReference type="PROSITE" id="PS51257">
    <property type="entry name" value="PROKAR_LIPOPROTEIN"/>
    <property type="match status" value="1"/>
</dbReference>
<feature type="chain" id="PRO_5030987342" evidence="3">
    <location>
        <begin position="25"/>
        <end position="498"/>
    </location>
</feature>
<dbReference type="Pfam" id="PF11999">
    <property type="entry name" value="Ice_binding"/>
    <property type="match status" value="1"/>
</dbReference>
<name>A0A7V7GW51_9GAMM</name>
<evidence type="ECO:0000256" key="1">
    <source>
        <dbReference type="ARBA" id="ARBA00005445"/>
    </source>
</evidence>
<dbReference type="Gene3D" id="2.60.40.1220">
    <property type="match status" value="2"/>
</dbReference>
<feature type="signal peptide" evidence="3">
    <location>
        <begin position="1"/>
        <end position="24"/>
    </location>
</feature>
<keyword evidence="6" id="KW-1185">Reference proteome</keyword>
<dbReference type="AlphaFoldDB" id="A0A7V7GW51"/>
<evidence type="ECO:0000259" key="4">
    <source>
        <dbReference type="Pfam" id="PF13205"/>
    </source>
</evidence>
<comment type="similarity">
    <text evidence="1">Belongs to the ice-binding protein family.</text>
</comment>
<dbReference type="OrthoDB" id="2082707at2"/>
<sequence length="498" mass="50670">MKKSLPIARLLAVSAIVLSGLSLAGCFGGSGGGSSSDDNTGGGTNPPVAAPLVPITESDLVQAVRPISESVTVDTNKKLAVTFNQDMDADTINGTSFLLQGDSGPAIVGVVTYDADTRTAIFTPDSGLTDDTLYTATLTTDVEDALGVALEDDLSWQFTTGSTTDNVAPTAAFSLLDGAVDVAISRNVTATFSESIDPTTVTADSFTLETAGTPVLGTVTYIGTTAVFNPAVDLLPGTVYTATLTTAITDLANPANALPTDQTVSFTTENSILPAAGPDPVLLGTAGNFVILSKAGITTTGATAITGDMGVSPISEAAITGFGQVRDSTDTFSTSDLVTGKIYAANMATPTPTYLTTAISDMELAFNDAAGRSNPSATELGAGDISGLTLTPGLYKWGTGVSASSDFTFDGGPNDVWILQIDQDLLLETGVAVQLSGGAKIENIFWQVAGQATLRTGATLNGILLSKTQIVMETGATFNGRALAQTLVTLDAVTATQP</sequence>
<evidence type="ECO:0000313" key="6">
    <source>
        <dbReference type="Proteomes" id="UP000463138"/>
    </source>
</evidence>
<organism evidence="5 6">
    <name type="scientific">Halopseudomonas laoshanensis</name>
    <dbReference type="NCBI Taxonomy" id="2268758"/>
    <lineage>
        <taxon>Bacteria</taxon>
        <taxon>Pseudomonadati</taxon>
        <taxon>Pseudomonadota</taxon>
        <taxon>Gammaproteobacteria</taxon>
        <taxon>Pseudomonadales</taxon>
        <taxon>Pseudomonadaceae</taxon>
        <taxon>Halopseudomonas</taxon>
    </lineage>
</organism>
<accession>A0A7V7GW51</accession>
<gene>
    <name evidence="5" type="ORF">DT594_03945</name>
</gene>
<dbReference type="EMBL" id="QOVF01000001">
    <property type="protein sequence ID" value="KAA0696500.1"/>
    <property type="molecule type" value="Genomic_DNA"/>
</dbReference>
<reference evidence="5 6" key="1">
    <citation type="submission" date="2018-07" db="EMBL/GenBank/DDBJ databases">
        <title>Pseudomonas laoshanensis sp. nov., isolated from soil.</title>
        <authorList>
            <person name="Sun J."/>
            <person name="Yu L."/>
            <person name="Wang M."/>
            <person name="Zhang C."/>
        </authorList>
    </citation>
    <scope>NUCLEOTIDE SEQUENCE [LARGE SCALE GENOMIC DNA]</scope>
    <source>
        <strain evidence="5 6">Y22</strain>
    </source>
</reference>
<comment type="caution">
    <text evidence="5">The sequence shown here is derived from an EMBL/GenBank/DDBJ whole genome shotgun (WGS) entry which is preliminary data.</text>
</comment>
<keyword evidence="2 3" id="KW-0732">Signal</keyword>
<dbReference type="InterPro" id="IPR014755">
    <property type="entry name" value="Cu-Rt/internalin_Ig-like"/>
</dbReference>
<feature type="domain" description="SbsA Ig-like" evidence="4">
    <location>
        <begin position="61"/>
        <end position="160"/>
    </location>
</feature>
<evidence type="ECO:0000313" key="5">
    <source>
        <dbReference type="EMBL" id="KAA0696500.1"/>
    </source>
</evidence>
<evidence type="ECO:0000256" key="3">
    <source>
        <dbReference type="SAM" id="SignalP"/>
    </source>
</evidence>
<feature type="domain" description="SbsA Ig-like" evidence="4">
    <location>
        <begin position="168"/>
        <end position="268"/>
    </location>
</feature>
<protein>
    <submittedName>
        <fullName evidence="5">DUF3494 domain-containing protein</fullName>
    </submittedName>
</protein>
<proteinExistence type="inferred from homology"/>
<dbReference type="InterPro" id="IPR032812">
    <property type="entry name" value="SbsA_Ig"/>
</dbReference>
<dbReference type="RefSeq" id="WP_149331457.1">
    <property type="nucleotide sequence ID" value="NZ_QOVF01000001.1"/>
</dbReference>
<dbReference type="Pfam" id="PF13205">
    <property type="entry name" value="Big_5"/>
    <property type="match status" value="2"/>
</dbReference>